<reference evidence="9 10" key="1">
    <citation type="journal article" date="2021" name="Nat. Commun.">
        <title>Genetic determinants of endophytism in the Arabidopsis root mycobiome.</title>
        <authorList>
            <person name="Mesny F."/>
            <person name="Miyauchi S."/>
            <person name="Thiergart T."/>
            <person name="Pickel B."/>
            <person name="Atanasova L."/>
            <person name="Karlsson M."/>
            <person name="Huettel B."/>
            <person name="Barry K.W."/>
            <person name="Haridas S."/>
            <person name="Chen C."/>
            <person name="Bauer D."/>
            <person name="Andreopoulos W."/>
            <person name="Pangilinan J."/>
            <person name="LaButti K."/>
            <person name="Riley R."/>
            <person name="Lipzen A."/>
            <person name="Clum A."/>
            <person name="Drula E."/>
            <person name="Henrissat B."/>
            <person name="Kohler A."/>
            <person name="Grigoriev I.V."/>
            <person name="Martin F.M."/>
            <person name="Hacquard S."/>
        </authorList>
    </citation>
    <scope>NUCLEOTIDE SEQUENCE [LARGE SCALE GENOMIC DNA]</scope>
    <source>
        <strain evidence="9 10">MPI-CAGE-CH-0241</strain>
    </source>
</reference>
<comment type="caution">
    <text evidence="9">The sequence shown here is derived from an EMBL/GenBank/DDBJ whole genome shotgun (WGS) entry which is preliminary data.</text>
</comment>
<dbReference type="EMBL" id="JAGPYM010000001">
    <property type="protein sequence ID" value="KAH6900115.1"/>
    <property type="molecule type" value="Genomic_DNA"/>
</dbReference>
<feature type="domain" description="Major facilitator superfamily (MFS) profile" evidence="8">
    <location>
        <begin position="70"/>
        <end position="569"/>
    </location>
</feature>
<feature type="transmembrane region" description="Helical" evidence="7">
    <location>
        <begin position="196"/>
        <end position="218"/>
    </location>
</feature>
<feature type="transmembrane region" description="Helical" evidence="7">
    <location>
        <begin position="166"/>
        <end position="184"/>
    </location>
</feature>
<evidence type="ECO:0000256" key="4">
    <source>
        <dbReference type="ARBA" id="ARBA00023136"/>
    </source>
</evidence>
<comment type="subcellular location">
    <subcellularLocation>
        <location evidence="1">Membrane</location>
        <topology evidence="1">Multi-pass membrane protein</topology>
    </subcellularLocation>
</comment>
<evidence type="ECO:0000313" key="9">
    <source>
        <dbReference type="EMBL" id="KAH6900115.1"/>
    </source>
</evidence>
<feature type="transmembrane region" description="Helical" evidence="7">
    <location>
        <begin position="136"/>
        <end position="154"/>
    </location>
</feature>
<evidence type="ECO:0000256" key="1">
    <source>
        <dbReference type="ARBA" id="ARBA00004141"/>
    </source>
</evidence>
<dbReference type="AlphaFoldDB" id="A0A9P8WI89"/>
<evidence type="ECO:0000256" key="5">
    <source>
        <dbReference type="ARBA" id="ARBA00023180"/>
    </source>
</evidence>
<evidence type="ECO:0000313" key="10">
    <source>
        <dbReference type="Proteomes" id="UP000777438"/>
    </source>
</evidence>
<dbReference type="Gene3D" id="1.20.1720.10">
    <property type="entry name" value="Multidrug resistance protein D"/>
    <property type="match status" value="1"/>
</dbReference>
<keyword evidence="4 7" id="KW-0472">Membrane</keyword>
<name>A0A9P8WI89_9HYPO</name>
<feature type="region of interest" description="Disordered" evidence="6">
    <location>
        <begin position="26"/>
        <end position="51"/>
    </location>
</feature>
<evidence type="ECO:0000259" key="8">
    <source>
        <dbReference type="PROSITE" id="PS50850"/>
    </source>
</evidence>
<accession>A0A9P8WI89</accession>
<dbReference type="InterPro" id="IPR011701">
    <property type="entry name" value="MFS"/>
</dbReference>
<feature type="transmembrane region" description="Helical" evidence="7">
    <location>
        <begin position="303"/>
        <end position="330"/>
    </location>
</feature>
<evidence type="ECO:0000256" key="3">
    <source>
        <dbReference type="ARBA" id="ARBA00022989"/>
    </source>
</evidence>
<dbReference type="PRINTS" id="PR01036">
    <property type="entry name" value="TCRTETB"/>
</dbReference>
<feature type="transmembrane region" description="Helical" evidence="7">
    <location>
        <begin position="451"/>
        <end position="469"/>
    </location>
</feature>
<feature type="transmembrane region" description="Helical" evidence="7">
    <location>
        <begin position="70"/>
        <end position="95"/>
    </location>
</feature>
<dbReference type="GO" id="GO:0005886">
    <property type="term" value="C:plasma membrane"/>
    <property type="evidence" value="ECO:0007669"/>
    <property type="project" value="TreeGrafter"/>
</dbReference>
<dbReference type="Proteomes" id="UP000777438">
    <property type="component" value="Unassembled WGS sequence"/>
</dbReference>
<keyword evidence="10" id="KW-1185">Reference proteome</keyword>
<keyword evidence="3 7" id="KW-1133">Transmembrane helix</keyword>
<feature type="transmembrane region" description="Helical" evidence="7">
    <location>
        <begin position="275"/>
        <end position="297"/>
    </location>
</feature>
<dbReference type="InterPro" id="IPR020846">
    <property type="entry name" value="MFS_dom"/>
</dbReference>
<feature type="transmembrane region" description="Helical" evidence="7">
    <location>
        <begin position="107"/>
        <end position="124"/>
    </location>
</feature>
<dbReference type="SUPFAM" id="SSF103473">
    <property type="entry name" value="MFS general substrate transporter"/>
    <property type="match status" value="1"/>
</dbReference>
<evidence type="ECO:0000256" key="7">
    <source>
        <dbReference type="SAM" id="Phobius"/>
    </source>
</evidence>
<proteinExistence type="predicted"/>
<dbReference type="OrthoDB" id="6770063at2759"/>
<feature type="transmembrane region" description="Helical" evidence="7">
    <location>
        <begin position="426"/>
        <end position="445"/>
    </location>
</feature>
<dbReference type="InterPro" id="IPR036259">
    <property type="entry name" value="MFS_trans_sf"/>
</dbReference>
<dbReference type="Gene3D" id="1.20.1250.20">
    <property type="entry name" value="MFS general substrate transporter like domains"/>
    <property type="match status" value="1"/>
</dbReference>
<dbReference type="PANTHER" id="PTHR23501">
    <property type="entry name" value="MAJOR FACILITATOR SUPERFAMILY"/>
    <property type="match status" value="1"/>
</dbReference>
<organism evidence="9 10">
    <name type="scientific">Thelonectria olida</name>
    <dbReference type="NCBI Taxonomy" id="1576542"/>
    <lineage>
        <taxon>Eukaryota</taxon>
        <taxon>Fungi</taxon>
        <taxon>Dikarya</taxon>
        <taxon>Ascomycota</taxon>
        <taxon>Pezizomycotina</taxon>
        <taxon>Sordariomycetes</taxon>
        <taxon>Hypocreomycetidae</taxon>
        <taxon>Hypocreales</taxon>
        <taxon>Nectriaceae</taxon>
        <taxon>Thelonectria</taxon>
    </lineage>
</organism>
<gene>
    <name evidence="9" type="ORF">B0T10DRAFT_16613</name>
</gene>
<protein>
    <submittedName>
        <fullName evidence="9">Major facilitator superfamily domain-containing protein</fullName>
    </submittedName>
</protein>
<feature type="transmembrane region" description="Helical" evidence="7">
    <location>
        <begin position="481"/>
        <end position="508"/>
    </location>
</feature>
<dbReference type="PROSITE" id="PS50850">
    <property type="entry name" value="MFS"/>
    <property type="match status" value="1"/>
</dbReference>
<keyword evidence="5" id="KW-0325">Glycoprotein</keyword>
<sequence>MCLLAYKQLRKWWQNRKAAQGSSAYAPTAQSAETSKQEQQPCSHRETPSDSPCFECKAERKAQLKYRWTIILCLAWPFALQSLDATIIASALPWIAGDFGEISQLNWVVSAFNLTSAAFIPFWSQMADVFGRNVSLSAAIIFMLIGSALCTGAPTDAFAVLLLGRGFQGLAAAGLNVVIRTILADKVSLQENAKNWAIFSLVAGVSYGLGPVIGGYLTSADWRWCFAINLPIAVLALIIVWIFLRKELVGAQPIPELGETTETGRRMRFVARLKTVDFGGQLLFILGFGLIILALTWGGATYAWNSAAVIVSLLIGCLFAGGFFAWEYFLAPGNMLAEKMPWQRAMIPWTLITDRDIGMLFYCECATGIGMYAVLYFCNIYFIAVRGYDSDKAGVQLLYFTPGLGLGVFMCSFICNRWPRMTWPSIFLGTLTEATGLGLLGWAIYDEHLPTIYAMMALVGLGSGLRFMASPLHGIALYKNMRASVIGLLAVAIPFGGTLGLTIMSTVFNNISGLSSSDGDFSKIQSQPADIRDKAIHDAKMGVVWAFVAVTPLVAMAVIFATCIGNVQFDQGPVGENGKPTDLVIRGSYLLTLVRRRVKKQDEEEKGIKLESLHGREWSQSTAPEVAGRLK</sequence>
<feature type="transmembrane region" description="Helical" evidence="7">
    <location>
        <begin position="543"/>
        <end position="564"/>
    </location>
</feature>
<dbReference type="Pfam" id="PF07690">
    <property type="entry name" value="MFS_1"/>
    <property type="match status" value="1"/>
</dbReference>
<dbReference type="PANTHER" id="PTHR23501:SF39">
    <property type="entry name" value="MULTIDRUG TRANSPORTER, PUTATIVE (AFU_ORTHOLOGUE AFUA_1G05010)-RELATED"/>
    <property type="match status" value="1"/>
</dbReference>
<feature type="transmembrane region" description="Helical" evidence="7">
    <location>
        <begin position="359"/>
        <end position="384"/>
    </location>
</feature>
<feature type="transmembrane region" description="Helical" evidence="7">
    <location>
        <begin position="224"/>
        <end position="244"/>
    </location>
</feature>
<feature type="transmembrane region" description="Helical" evidence="7">
    <location>
        <begin position="396"/>
        <end position="414"/>
    </location>
</feature>
<dbReference type="GO" id="GO:0022857">
    <property type="term" value="F:transmembrane transporter activity"/>
    <property type="evidence" value="ECO:0007669"/>
    <property type="project" value="InterPro"/>
</dbReference>
<feature type="compositionally biased region" description="Polar residues" evidence="6">
    <location>
        <begin position="26"/>
        <end position="42"/>
    </location>
</feature>
<keyword evidence="2 7" id="KW-0812">Transmembrane</keyword>
<evidence type="ECO:0000256" key="2">
    <source>
        <dbReference type="ARBA" id="ARBA00022692"/>
    </source>
</evidence>
<evidence type="ECO:0000256" key="6">
    <source>
        <dbReference type="SAM" id="MobiDB-lite"/>
    </source>
</evidence>